<dbReference type="Proteomes" id="UP000016935">
    <property type="component" value="Unassembled WGS sequence"/>
</dbReference>
<sequence>MAHIAEDYYDMPVELLPSANFAGRPTSDIDMLPALWTLAAYSFFEKDQVDTEISPRLQNSTAPQPKPAVVEAPCTTITVPLTEEMRSSKSPSSGVKALDRRRLRKKAQTPSPGGIDARSSPPFSPGRAGGARQGQSNTTRGTRSKPKDQVESAVVTRQWTRDARLGPQRALPEPPRAQCGEAISVCAKQRHSSRTHQTTRVLQRRAEAPLEMLDTALSEGKGSSSSAPPSPSSMVSTPQELYAIGGEEAMANETAGSAQLCGARSANEAAKITLAQTCSPSSRSKSGWGNALGPKQPRGDVDVADGRRIYLPGAMMLAACPGGQRRDSVATTPDAAVFDTGLGPLETRYSDLVGLDGIVTFFEDFGVVAEATEATLDRYWLPKCRGRRRHSSDTDRRPAGVSSVEGHDDEESQREAATQSHWIERRASTLSLSTPSASWPGAAVQRRAKRKRSRLRDLLSPGLPGTGYGKTPANWEHQASA</sequence>
<feature type="compositionally biased region" description="Low complexity" evidence="1">
    <location>
        <begin position="428"/>
        <end position="440"/>
    </location>
</feature>
<dbReference type="GeneID" id="19397102"/>
<dbReference type="STRING" id="671987.R0KAM2"/>
<name>R0KAM2_EXST2</name>
<dbReference type="eggNOG" id="ENOG502RGZU">
    <property type="taxonomic scope" value="Eukaryota"/>
</dbReference>
<evidence type="ECO:0000313" key="2">
    <source>
        <dbReference type="EMBL" id="EOA86479.1"/>
    </source>
</evidence>
<reference evidence="2 3" key="1">
    <citation type="journal article" date="2012" name="PLoS Pathog.">
        <title>Diverse lifestyles and strategies of plant pathogenesis encoded in the genomes of eighteen Dothideomycetes fungi.</title>
        <authorList>
            <person name="Ohm R.A."/>
            <person name="Feau N."/>
            <person name="Henrissat B."/>
            <person name="Schoch C.L."/>
            <person name="Horwitz B.A."/>
            <person name="Barry K.W."/>
            <person name="Condon B.J."/>
            <person name="Copeland A.C."/>
            <person name="Dhillon B."/>
            <person name="Glaser F."/>
            <person name="Hesse C.N."/>
            <person name="Kosti I."/>
            <person name="LaButti K."/>
            <person name="Lindquist E.A."/>
            <person name="Lucas S."/>
            <person name="Salamov A.A."/>
            <person name="Bradshaw R.E."/>
            <person name="Ciuffetti L."/>
            <person name="Hamelin R.C."/>
            <person name="Kema G.H.J."/>
            <person name="Lawrence C."/>
            <person name="Scott J.A."/>
            <person name="Spatafora J.W."/>
            <person name="Turgeon B.G."/>
            <person name="de Wit P.J.G.M."/>
            <person name="Zhong S."/>
            <person name="Goodwin S.B."/>
            <person name="Grigoriev I.V."/>
        </authorList>
    </citation>
    <scope>NUCLEOTIDE SEQUENCE [LARGE SCALE GENOMIC DNA]</scope>
    <source>
        <strain evidence="3">28A</strain>
    </source>
</reference>
<feature type="compositionally biased region" description="Polar residues" evidence="1">
    <location>
        <begin position="276"/>
        <end position="287"/>
    </location>
</feature>
<feature type="region of interest" description="Disordered" evidence="1">
    <location>
        <begin position="387"/>
        <end position="481"/>
    </location>
</feature>
<keyword evidence="3" id="KW-1185">Reference proteome</keyword>
<protein>
    <submittedName>
        <fullName evidence="2">Uncharacterized protein</fullName>
    </submittedName>
</protein>
<gene>
    <name evidence="2" type="ORF">SETTUDRAFT_151094</name>
</gene>
<feature type="region of interest" description="Disordered" evidence="1">
    <location>
        <begin position="80"/>
        <end position="176"/>
    </location>
</feature>
<dbReference type="EMBL" id="KB908593">
    <property type="protein sequence ID" value="EOA86479.1"/>
    <property type="molecule type" value="Genomic_DNA"/>
</dbReference>
<reference evidence="2 3" key="2">
    <citation type="journal article" date="2013" name="PLoS Genet.">
        <title>Comparative genome structure, secondary metabolite, and effector coding capacity across Cochliobolus pathogens.</title>
        <authorList>
            <person name="Condon B.J."/>
            <person name="Leng Y."/>
            <person name="Wu D."/>
            <person name="Bushley K.E."/>
            <person name="Ohm R.A."/>
            <person name="Otillar R."/>
            <person name="Martin J."/>
            <person name="Schackwitz W."/>
            <person name="Grimwood J."/>
            <person name="MohdZainudin N."/>
            <person name="Xue C."/>
            <person name="Wang R."/>
            <person name="Manning V.A."/>
            <person name="Dhillon B."/>
            <person name="Tu Z.J."/>
            <person name="Steffenson B.J."/>
            <person name="Salamov A."/>
            <person name="Sun H."/>
            <person name="Lowry S."/>
            <person name="LaButti K."/>
            <person name="Han J."/>
            <person name="Copeland A."/>
            <person name="Lindquist E."/>
            <person name="Barry K."/>
            <person name="Schmutz J."/>
            <person name="Baker S.E."/>
            <person name="Ciuffetti L.M."/>
            <person name="Grigoriev I.V."/>
            <person name="Zhong S."/>
            <person name="Turgeon B.G."/>
        </authorList>
    </citation>
    <scope>NUCLEOTIDE SEQUENCE [LARGE SCALE GENOMIC DNA]</scope>
    <source>
        <strain evidence="3">28A</strain>
    </source>
</reference>
<evidence type="ECO:0000256" key="1">
    <source>
        <dbReference type="SAM" id="MobiDB-lite"/>
    </source>
</evidence>
<feature type="region of interest" description="Disordered" evidence="1">
    <location>
        <begin position="217"/>
        <end position="237"/>
    </location>
</feature>
<dbReference type="HOGENOM" id="CLU_562725_0_0_1"/>
<feature type="compositionally biased region" description="Low complexity" evidence="1">
    <location>
        <begin position="223"/>
        <end position="237"/>
    </location>
</feature>
<feature type="region of interest" description="Disordered" evidence="1">
    <location>
        <begin position="276"/>
        <end position="300"/>
    </location>
</feature>
<dbReference type="OrthoDB" id="3786440at2759"/>
<dbReference type="RefSeq" id="XP_008026071.1">
    <property type="nucleotide sequence ID" value="XM_008027880.1"/>
</dbReference>
<accession>R0KAM2</accession>
<organism evidence="2 3">
    <name type="scientific">Exserohilum turcicum (strain 28A)</name>
    <name type="common">Northern leaf blight fungus</name>
    <name type="synonym">Setosphaeria turcica</name>
    <dbReference type="NCBI Taxonomy" id="671987"/>
    <lineage>
        <taxon>Eukaryota</taxon>
        <taxon>Fungi</taxon>
        <taxon>Dikarya</taxon>
        <taxon>Ascomycota</taxon>
        <taxon>Pezizomycotina</taxon>
        <taxon>Dothideomycetes</taxon>
        <taxon>Pleosporomycetidae</taxon>
        <taxon>Pleosporales</taxon>
        <taxon>Pleosporineae</taxon>
        <taxon>Pleosporaceae</taxon>
        <taxon>Exserohilum</taxon>
    </lineage>
</organism>
<evidence type="ECO:0000313" key="3">
    <source>
        <dbReference type="Proteomes" id="UP000016935"/>
    </source>
</evidence>
<proteinExistence type="predicted"/>
<dbReference type="AlphaFoldDB" id="R0KAM2"/>